<dbReference type="AlphaFoldDB" id="U4LIK4"/>
<feature type="chain" id="PRO_5004651626" evidence="2">
    <location>
        <begin position="18"/>
        <end position="159"/>
    </location>
</feature>
<keyword evidence="4" id="KW-1185">Reference proteome</keyword>
<reference evidence="3 4" key="1">
    <citation type="journal article" date="2013" name="PLoS Genet.">
        <title>The genome and development-dependent transcriptomes of Pyronema confluens: a window into fungal evolution.</title>
        <authorList>
            <person name="Traeger S."/>
            <person name="Altegoer F."/>
            <person name="Freitag M."/>
            <person name="Gabaldon T."/>
            <person name="Kempken F."/>
            <person name="Kumar A."/>
            <person name="Marcet-Houben M."/>
            <person name="Poggeler S."/>
            <person name="Stajich J.E."/>
            <person name="Nowrousian M."/>
        </authorList>
    </citation>
    <scope>NUCLEOTIDE SEQUENCE [LARGE SCALE GENOMIC DNA]</scope>
    <source>
        <strain evidence="4">CBS 100304</strain>
        <tissue evidence="3">Vegetative mycelium</tissue>
    </source>
</reference>
<keyword evidence="2" id="KW-0732">Signal</keyword>
<sequence>MKPTIIMILTSATLAVGNVVHIKPDTSLSAPDAVTTRSTVNPHDFSPDQASGIDYAEILGDSSSSDFAESAEDSSKRFQKYKEAEYNNPHDEYGEQDDDHQNHPRGGGGGGDNRCGGKPKCGLGIFFPGGINSATSVHIPLSAAVAVAAVAGGVVAGML</sequence>
<protein>
    <submittedName>
        <fullName evidence="3">Uncharacterized protein</fullName>
    </submittedName>
</protein>
<feature type="signal peptide" evidence="2">
    <location>
        <begin position="1"/>
        <end position="17"/>
    </location>
</feature>
<gene>
    <name evidence="3" type="ORF">PCON_10653</name>
</gene>
<name>U4LIK4_PYROM</name>
<accession>U4LIK4</accession>
<dbReference type="EMBL" id="HF935589">
    <property type="protein sequence ID" value="CCX31352.1"/>
    <property type="molecule type" value="Genomic_DNA"/>
</dbReference>
<feature type="compositionally biased region" description="Basic and acidic residues" evidence="1">
    <location>
        <begin position="73"/>
        <end position="93"/>
    </location>
</feature>
<evidence type="ECO:0000313" key="4">
    <source>
        <dbReference type="Proteomes" id="UP000018144"/>
    </source>
</evidence>
<evidence type="ECO:0000313" key="3">
    <source>
        <dbReference type="EMBL" id="CCX31352.1"/>
    </source>
</evidence>
<feature type="region of interest" description="Disordered" evidence="1">
    <location>
        <begin position="26"/>
        <end position="50"/>
    </location>
</feature>
<feature type="region of interest" description="Disordered" evidence="1">
    <location>
        <begin position="64"/>
        <end position="113"/>
    </location>
</feature>
<proteinExistence type="predicted"/>
<dbReference type="Proteomes" id="UP000018144">
    <property type="component" value="Unassembled WGS sequence"/>
</dbReference>
<evidence type="ECO:0000256" key="2">
    <source>
        <dbReference type="SAM" id="SignalP"/>
    </source>
</evidence>
<organism evidence="3 4">
    <name type="scientific">Pyronema omphalodes (strain CBS 100304)</name>
    <name type="common">Pyronema confluens</name>
    <dbReference type="NCBI Taxonomy" id="1076935"/>
    <lineage>
        <taxon>Eukaryota</taxon>
        <taxon>Fungi</taxon>
        <taxon>Dikarya</taxon>
        <taxon>Ascomycota</taxon>
        <taxon>Pezizomycotina</taxon>
        <taxon>Pezizomycetes</taxon>
        <taxon>Pezizales</taxon>
        <taxon>Pyronemataceae</taxon>
        <taxon>Pyronema</taxon>
    </lineage>
</organism>
<evidence type="ECO:0000256" key="1">
    <source>
        <dbReference type="SAM" id="MobiDB-lite"/>
    </source>
</evidence>